<dbReference type="InterPro" id="IPR003265">
    <property type="entry name" value="HhH-GPD_domain"/>
</dbReference>
<evidence type="ECO:0000256" key="9">
    <source>
        <dbReference type="ARBA" id="ARBA00022801"/>
    </source>
</evidence>
<keyword evidence="11" id="KW-0411">Iron-sulfur</keyword>
<dbReference type="InterPro" id="IPR005760">
    <property type="entry name" value="A/G_AdeGlyc_MutY"/>
</dbReference>
<dbReference type="RefSeq" id="WP_123139230.1">
    <property type="nucleotide sequence ID" value="NZ_NRRH01000002.1"/>
</dbReference>
<dbReference type="Pfam" id="PF00633">
    <property type="entry name" value="HHH"/>
    <property type="match status" value="1"/>
</dbReference>
<comment type="cofactor">
    <cofactor evidence="14">
        <name>[4Fe-4S] cluster</name>
        <dbReference type="ChEBI" id="CHEBI:49883"/>
    </cofactor>
    <text evidence="14">Binds 1 [4Fe-4S] cluster.</text>
</comment>
<dbReference type="SMART" id="SM00478">
    <property type="entry name" value="ENDO3c"/>
    <property type="match status" value="1"/>
</dbReference>
<evidence type="ECO:0000256" key="8">
    <source>
        <dbReference type="ARBA" id="ARBA00022763"/>
    </source>
</evidence>
<dbReference type="GO" id="GO:0051539">
    <property type="term" value="F:4 iron, 4 sulfur cluster binding"/>
    <property type="evidence" value="ECO:0007669"/>
    <property type="project" value="UniProtKB-UniRule"/>
</dbReference>
<dbReference type="GO" id="GO:0006284">
    <property type="term" value="P:base-excision repair"/>
    <property type="evidence" value="ECO:0007669"/>
    <property type="project" value="UniProtKB-UniRule"/>
</dbReference>
<dbReference type="EMBL" id="SMDC01000001">
    <property type="protein sequence ID" value="TCW39705.1"/>
    <property type="molecule type" value="Genomic_DNA"/>
</dbReference>
<comment type="similarity">
    <text evidence="3 14">Belongs to the Nth/MutY family.</text>
</comment>
<keyword evidence="10 14" id="KW-0408">Iron</keyword>
<feature type="domain" description="HhH-GPD" evidence="15">
    <location>
        <begin position="53"/>
        <end position="204"/>
    </location>
</feature>
<reference evidence="16 17" key="1">
    <citation type="submission" date="2019-03" db="EMBL/GenBank/DDBJ databases">
        <title>Genomic Encyclopedia of Type Strains, Phase IV (KMG-IV): sequencing the most valuable type-strain genomes for metagenomic binning, comparative biology and taxonomic classification.</title>
        <authorList>
            <person name="Goeker M."/>
        </authorList>
    </citation>
    <scope>NUCLEOTIDE SEQUENCE [LARGE SCALE GENOMIC DNA]</scope>
    <source>
        <strain evidence="16 17">DSM 203</strain>
    </source>
</reference>
<dbReference type="GO" id="GO:0000701">
    <property type="term" value="F:purine-specific mismatch base pair DNA N-glycosylase activity"/>
    <property type="evidence" value="ECO:0007669"/>
    <property type="project" value="UniProtKB-EC"/>
</dbReference>
<dbReference type="InterPro" id="IPR023170">
    <property type="entry name" value="HhH_base_excis_C"/>
</dbReference>
<organism evidence="16 17">
    <name type="scientific">Marichromatium gracile</name>
    <name type="common">Chromatium gracile</name>
    <dbReference type="NCBI Taxonomy" id="1048"/>
    <lineage>
        <taxon>Bacteria</taxon>
        <taxon>Pseudomonadati</taxon>
        <taxon>Pseudomonadota</taxon>
        <taxon>Gammaproteobacteria</taxon>
        <taxon>Chromatiales</taxon>
        <taxon>Chromatiaceae</taxon>
        <taxon>Marichromatium</taxon>
    </lineage>
</organism>
<dbReference type="InterPro" id="IPR000445">
    <property type="entry name" value="HhH_motif"/>
</dbReference>
<dbReference type="InterPro" id="IPR004036">
    <property type="entry name" value="Endonuclease-III-like_CS2"/>
</dbReference>
<sequence>MSTPDLFASEPPAPWSPADFAAAVLDWFDRHGRKDLPWQHEPTRYRVWVSEIMLQQTQVAVVIPYFARFMTRFPDLSSLAAAPLDEVLSLWSGLGYYARARNLHRAARTVVESHGGRFPDTLAAVEALPGIGRSTAGAILSLADGQPHPILDGNVKRVLARCFAVDGWSGQSAVLKRLWQLSERCTPHQRTGAYNQAMMDLGATRCTRATPDCARCPLAARCQALHQGRQRELPAPRPRRTLPERRTRMLVVRDDTGAVLLERRPASGIWGGLWSLPETDPGHDPADWCLARFNSTPDTVETLRGRRHTFTHFVLEIEVVQLRLSAPATTVNEADRRWVGPEERATLGLPAPVASILDQD</sequence>
<accession>A0A4R4AKD8</accession>
<evidence type="ECO:0000313" key="16">
    <source>
        <dbReference type="EMBL" id="TCW39705.1"/>
    </source>
</evidence>
<evidence type="ECO:0000256" key="4">
    <source>
        <dbReference type="ARBA" id="ARBA00012045"/>
    </source>
</evidence>
<dbReference type="GO" id="GO:0046872">
    <property type="term" value="F:metal ion binding"/>
    <property type="evidence" value="ECO:0007669"/>
    <property type="project" value="UniProtKB-UniRule"/>
</dbReference>
<dbReference type="InterPro" id="IPR044298">
    <property type="entry name" value="MIG/MutY"/>
</dbReference>
<evidence type="ECO:0000256" key="13">
    <source>
        <dbReference type="ARBA" id="ARBA00023295"/>
    </source>
</evidence>
<dbReference type="Pfam" id="PF14815">
    <property type="entry name" value="NUDIX_4"/>
    <property type="match status" value="1"/>
</dbReference>
<evidence type="ECO:0000256" key="5">
    <source>
        <dbReference type="ARBA" id="ARBA00022023"/>
    </source>
</evidence>
<evidence type="ECO:0000256" key="14">
    <source>
        <dbReference type="RuleBase" id="RU365096"/>
    </source>
</evidence>
<evidence type="ECO:0000256" key="2">
    <source>
        <dbReference type="ARBA" id="ARBA00002933"/>
    </source>
</evidence>
<dbReference type="InterPro" id="IPR011257">
    <property type="entry name" value="DNA_glycosylase"/>
</dbReference>
<evidence type="ECO:0000256" key="10">
    <source>
        <dbReference type="ARBA" id="ARBA00023004"/>
    </source>
</evidence>
<evidence type="ECO:0000259" key="15">
    <source>
        <dbReference type="SMART" id="SM00478"/>
    </source>
</evidence>
<protein>
    <recommendedName>
        <fullName evidence="5 14">Adenine DNA glycosylase</fullName>
        <ecNumber evidence="4 14">3.2.2.31</ecNumber>
    </recommendedName>
</protein>
<dbReference type="Gene3D" id="1.10.340.30">
    <property type="entry name" value="Hypothetical protein, domain 2"/>
    <property type="match status" value="1"/>
</dbReference>
<keyword evidence="9" id="KW-0378">Hydrolase</keyword>
<dbReference type="InterPro" id="IPR015797">
    <property type="entry name" value="NUDIX_hydrolase-like_dom_sf"/>
</dbReference>
<dbReference type="EC" id="3.2.2.31" evidence="4 14"/>
<dbReference type="Proteomes" id="UP000295247">
    <property type="component" value="Unassembled WGS sequence"/>
</dbReference>
<dbReference type="PANTHER" id="PTHR42944">
    <property type="entry name" value="ADENINE DNA GLYCOSYLASE"/>
    <property type="match status" value="1"/>
</dbReference>
<dbReference type="PROSITE" id="PS01155">
    <property type="entry name" value="ENDONUCLEASE_III_2"/>
    <property type="match status" value="1"/>
</dbReference>
<dbReference type="NCBIfam" id="NF008132">
    <property type="entry name" value="PRK10880.1"/>
    <property type="match status" value="1"/>
</dbReference>
<dbReference type="GO" id="GO:0035485">
    <property type="term" value="F:adenine/guanine mispair binding"/>
    <property type="evidence" value="ECO:0007669"/>
    <property type="project" value="TreeGrafter"/>
</dbReference>
<dbReference type="FunFam" id="1.10.340.30:FF:000002">
    <property type="entry name" value="Adenine DNA glycosylase"/>
    <property type="match status" value="1"/>
</dbReference>
<gene>
    <name evidence="16" type="ORF">EDC29_101120</name>
</gene>
<keyword evidence="13 14" id="KW-0326">Glycosidase</keyword>
<dbReference type="Pfam" id="PF00730">
    <property type="entry name" value="HhH-GPD"/>
    <property type="match status" value="1"/>
</dbReference>
<dbReference type="CDD" id="cd00056">
    <property type="entry name" value="ENDO3c"/>
    <property type="match status" value="1"/>
</dbReference>
<keyword evidence="8 14" id="KW-0227">DNA damage</keyword>
<comment type="catalytic activity">
    <reaction evidence="1 14">
        <text>Hydrolyzes free adenine bases from 7,8-dihydro-8-oxoguanine:adenine mismatched double-stranded DNA, leaving an apurinic site.</text>
        <dbReference type="EC" id="3.2.2.31"/>
    </reaction>
</comment>
<evidence type="ECO:0000256" key="6">
    <source>
        <dbReference type="ARBA" id="ARBA00022485"/>
    </source>
</evidence>
<dbReference type="PANTHER" id="PTHR42944:SF1">
    <property type="entry name" value="ADENINE DNA GLYCOSYLASE"/>
    <property type="match status" value="1"/>
</dbReference>
<dbReference type="SUPFAM" id="SSF48150">
    <property type="entry name" value="DNA-glycosylase"/>
    <property type="match status" value="1"/>
</dbReference>
<dbReference type="AlphaFoldDB" id="A0A4R4AKD8"/>
<evidence type="ECO:0000256" key="1">
    <source>
        <dbReference type="ARBA" id="ARBA00000843"/>
    </source>
</evidence>
<dbReference type="InterPro" id="IPR029119">
    <property type="entry name" value="MutY_C"/>
</dbReference>
<dbReference type="Gene3D" id="1.10.1670.10">
    <property type="entry name" value="Helix-hairpin-Helix base-excision DNA repair enzymes (C-terminal)"/>
    <property type="match status" value="1"/>
</dbReference>
<dbReference type="GO" id="GO:0032357">
    <property type="term" value="F:oxidized purine DNA binding"/>
    <property type="evidence" value="ECO:0007669"/>
    <property type="project" value="TreeGrafter"/>
</dbReference>
<keyword evidence="6" id="KW-0004">4Fe-4S</keyword>
<evidence type="ECO:0000256" key="12">
    <source>
        <dbReference type="ARBA" id="ARBA00023204"/>
    </source>
</evidence>
<evidence type="ECO:0000256" key="3">
    <source>
        <dbReference type="ARBA" id="ARBA00008343"/>
    </source>
</evidence>
<proteinExistence type="inferred from homology"/>
<dbReference type="Gene3D" id="3.90.79.10">
    <property type="entry name" value="Nucleoside Triphosphate Pyrophosphohydrolase"/>
    <property type="match status" value="1"/>
</dbReference>
<comment type="caution">
    <text evidence="16">The sequence shown here is derived from an EMBL/GenBank/DDBJ whole genome shotgun (WGS) entry which is preliminary data.</text>
</comment>
<evidence type="ECO:0000256" key="11">
    <source>
        <dbReference type="ARBA" id="ARBA00023014"/>
    </source>
</evidence>
<dbReference type="SUPFAM" id="SSF55811">
    <property type="entry name" value="Nudix"/>
    <property type="match status" value="1"/>
</dbReference>
<keyword evidence="7" id="KW-0479">Metal-binding</keyword>
<evidence type="ECO:0000256" key="7">
    <source>
        <dbReference type="ARBA" id="ARBA00022723"/>
    </source>
</evidence>
<keyword evidence="12" id="KW-0234">DNA repair</keyword>
<dbReference type="CDD" id="cd03431">
    <property type="entry name" value="NUDIX_DNA_Glycosylase_C-MutY"/>
    <property type="match status" value="1"/>
</dbReference>
<dbReference type="GO" id="GO:0006298">
    <property type="term" value="P:mismatch repair"/>
    <property type="evidence" value="ECO:0007669"/>
    <property type="project" value="TreeGrafter"/>
</dbReference>
<dbReference type="NCBIfam" id="TIGR01084">
    <property type="entry name" value="mutY"/>
    <property type="match status" value="1"/>
</dbReference>
<dbReference type="GO" id="GO:0034039">
    <property type="term" value="F:8-oxo-7,8-dihydroguanine DNA N-glycosylase activity"/>
    <property type="evidence" value="ECO:0007669"/>
    <property type="project" value="TreeGrafter"/>
</dbReference>
<evidence type="ECO:0000313" key="17">
    <source>
        <dbReference type="Proteomes" id="UP000295247"/>
    </source>
</evidence>
<name>A0A4R4AKD8_MARGR</name>
<comment type="function">
    <text evidence="2">Adenine glycosylase active on G-A mispairs. MutY also corrects error-prone DNA synthesis past GO lesions which are due to the oxidatively damaged form of guanine: 7,8-dihydro-8-oxoguanine (8-oxo-dGTP).</text>
</comment>